<dbReference type="PROSITE" id="PS51123">
    <property type="entry name" value="OMPA_2"/>
    <property type="match status" value="1"/>
</dbReference>
<evidence type="ECO:0000313" key="8">
    <source>
        <dbReference type="Proteomes" id="UP000244932"/>
    </source>
</evidence>
<dbReference type="PROSITE" id="PS51257">
    <property type="entry name" value="PROKAR_LIPOPROTEIN"/>
    <property type="match status" value="1"/>
</dbReference>
<feature type="signal peptide" evidence="5">
    <location>
        <begin position="1"/>
        <end position="17"/>
    </location>
</feature>
<dbReference type="GO" id="GO:0009279">
    <property type="term" value="C:cell outer membrane"/>
    <property type="evidence" value="ECO:0007669"/>
    <property type="project" value="UniProtKB-SubCell"/>
</dbReference>
<dbReference type="InterPro" id="IPR036737">
    <property type="entry name" value="OmpA-like_sf"/>
</dbReference>
<name>A0A2R8A8Q6_9RHOB</name>
<gene>
    <name evidence="7" type="ORF">POI8812_00914</name>
</gene>
<dbReference type="Proteomes" id="UP000244932">
    <property type="component" value="Unassembled WGS sequence"/>
</dbReference>
<dbReference type="Pfam" id="PF00691">
    <property type="entry name" value="OmpA"/>
    <property type="match status" value="1"/>
</dbReference>
<keyword evidence="8" id="KW-1185">Reference proteome</keyword>
<feature type="chain" id="PRO_5015347811" evidence="5">
    <location>
        <begin position="18"/>
        <end position="203"/>
    </location>
</feature>
<dbReference type="OrthoDB" id="9810367at2"/>
<sequence length="203" mass="21554">MSLNKYLLLGAATVALAACEPGPQLGAPMAGFGSTTEMNHLVHVGYADSGIIYDRYANNFAANVTDTVNFAFNSARLTAEARAILDGQYRWLQANPLARLQLAGHTDLVGGEDFNLGLGLRRAESVANYLVSKGVSANRLDTVSTFGESQPVVPTQRREEANRRVVTTVAGVAIGGGDGFDGRRADIIYTNYADGGQEVVAEE</sequence>
<proteinExistence type="predicted"/>
<dbReference type="PRINTS" id="PR01021">
    <property type="entry name" value="OMPADOMAIN"/>
</dbReference>
<keyword evidence="7" id="KW-0449">Lipoprotein</keyword>
<dbReference type="AlphaFoldDB" id="A0A2R8A8Q6"/>
<dbReference type="PANTHER" id="PTHR30329">
    <property type="entry name" value="STATOR ELEMENT OF FLAGELLAR MOTOR COMPLEX"/>
    <property type="match status" value="1"/>
</dbReference>
<reference evidence="7 8" key="1">
    <citation type="submission" date="2018-03" db="EMBL/GenBank/DDBJ databases">
        <authorList>
            <person name="Keele B.F."/>
        </authorList>
    </citation>
    <scope>NUCLEOTIDE SEQUENCE [LARGE SCALE GENOMIC DNA]</scope>
    <source>
        <strain evidence="7 8">CeCT 8812</strain>
    </source>
</reference>
<dbReference type="Gene3D" id="3.30.1330.60">
    <property type="entry name" value="OmpA-like domain"/>
    <property type="match status" value="1"/>
</dbReference>
<dbReference type="PANTHER" id="PTHR30329:SF21">
    <property type="entry name" value="LIPOPROTEIN YIAD-RELATED"/>
    <property type="match status" value="1"/>
</dbReference>
<dbReference type="SUPFAM" id="SSF103088">
    <property type="entry name" value="OmpA-like"/>
    <property type="match status" value="1"/>
</dbReference>
<comment type="subcellular location">
    <subcellularLocation>
        <location evidence="1">Cell outer membrane</location>
    </subcellularLocation>
</comment>
<keyword evidence="2 4" id="KW-0472">Membrane</keyword>
<evidence type="ECO:0000256" key="3">
    <source>
        <dbReference type="ARBA" id="ARBA00023237"/>
    </source>
</evidence>
<dbReference type="InterPro" id="IPR006665">
    <property type="entry name" value="OmpA-like"/>
</dbReference>
<evidence type="ECO:0000256" key="1">
    <source>
        <dbReference type="ARBA" id="ARBA00004442"/>
    </source>
</evidence>
<evidence type="ECO:0000259" key="6">
    <source>
        <dbReference type="PROSITE" id="PS51123"/>
    </source>
</evidence>
<evidence type="ECO:0000256" key="2">
    <source>
        <dbReference type="ARBA" id="ARBA00023136"/>
    </source>
</evidence>
<dbReference type="EMBL" id="OMKW01000001">
    <property type="protein sequence ID" value="SPF28612.1"/>
    <property type="molecule type" value="Genomic_DNA"/>
</dbReference>
<keyword evidence="5" id="KW-0732">Signal</keyword>
<dbReference type="RefSeq" id="WP_108781298.1">
    <property type="nucleotide sequence ID" value="NZ_OMKW01000001.1"/>
</dbReference>
<feature type="domain" description="OmpA-like" evidence="6">
    <location>
        <begin position="57"/>
        <end position="173"/>
    </location>
</feature>
<accession>A0A2R8A8Q6</accession>
<dbReference type="InterPro" id="IPR006664">
    <property type="entry name" value="OMP_bac"/>
</dbReference>
<protein>
    <submittedName>
        <fullName evidence="7">Outer membrane lipoprotein Omp16</fullName>
    </submittedName>
</protein>
<dbReference type="CDD" id="cd07185">
    <property type="entry name" value="OmpA_C-like"/>
    <property type="match status" value="1"/>
</dbReference>
<evidence type="ECO:0000313" key="7">
    <source>
        <dbReference type="EMBL" id="SPF28612.1"/>
    </source>
</evidence>
<dbReference type="InterPro" id="IPR050330">
    <property type="entry name" value="Bact_OuterMem_StrucFunc"/>
</dbReference>
<evidence type="ECO:0000256" key="4">
    <source>
        <dbReference type="PROSITE-ProRule" id="PRU00473"/>
    </source>
</evidence>
<organism evidence="7 8">
    <name type="scientific">Pontivivens insulae</name>
    <dbReference type="NCBI Taxonomy" id="1639689"/>
    <lineage>
        <taxon>Bacteria</taxon>
        <taxon>Pseudomonadati</taxon>
        <taxon>Pseudomonadota</taxon>
        <taxon>Alphaproteobacteria</taxon>
        <taxon>Rhodobacterales</taxon>
        <taxon>Paracoccaceae</taxon>
        <taxon>Pontivivens</taxon>
    </lineage>
</organism>
<evidence type="ECO:0000256" key="5">
    <source>
        <dbReference type="SAM" id="SignalP"/>
    </source>
</evidence>
<keyword evidence="3" id="KW-0998">Cell outer membrane</keyword>